<feature type="transmembrane region" description="Helical" evidence="7">
    <location>
        <begin position="252"/>
        <end position="272"/>
    </location>
</feature>
<feature type="transmembrane region" description="Helical" evidence="7">
    <location>
        <begin position="400"/>
        <end position="425"/>
    </location>
</feature>
<evidence type="ECO:0000256" key="5">
    <source>
        <dbReference type="ARBA" id="ARBA00023136"/>
    </source>
</evidence>
<organism evidence="8 9">
    <name type="scientific">Antrihabitans cavernicola</name>
    <dbReference type="NCBI Taxonomy" id="2495913"/>
    <lineage>
        <taxon>Bacteria</taxon>
        <taxon>Bacillati</taxon>
        <taxon>Actinomycetota</taxon>
        <taxon>Actinomycetes</taxon>
        <taxon>Mycobacteriales</taxon>
        <taxon>Nocardiaceae</taxon>
        <taxon>Antrihabitans</taxon>
    </lineage>
</organism>
<feature type="region of interest" description="Disordered" evidence="6">
    <location>
        <begin position="1"/>
        <end position="22"/>
    </location>
</feature>
<reference evidence="8 9" key="1">
    <citation type="submission" date="2019-07" db="EMBL/GenBank/DDBJ databases">
        <title>Rhodococcus cavernicolus sp. nov., isolated from a cave.</title>
        <authorList>
            <person name="Lee S.D."/>
        </authorList>
    </citation>
    <scope>NUCLEOTIDE SEQUENCE [LARGE SCALE GENOMIC DNA]</scope>
    <source>
        <strain evidence="8 9">C1-24</strain>
    </source>
</reference>
<keyword evidence="3 7" id="KW-0812">Transmembrane</keyword>
<feature type="transmembrane region" description="Helical" evidence="7">
    <location>
        <begin position="146"/>
        <end position="168"/>
    </location>
</feature>
<evidence type="ECO:0000256" key="6">
    <source>
        <dbReference type="SAM" id="MobiDB-lite"/>
    </source>
</evidence>
<keyword evidence="5 7" id="KW-0472">Membrane</keyword>
<proteinExistence type="inferred from homology"/>
<feature type="transmembrane region" description="Helical" evidence="7">
    <location>
        <begin position="374"/>
        <end position="394"/>
    </location>
</feature>
<dbReference type="Proteomes" id="UP000322244">
    <property type="component" value="Unassembled WGS sequence"/>
</dbReference>
<comment type="subcellular location">
    <subcellularLocation>
        <location evidence="1">Membrane</location>
        <topology evidence="1">Multi-pass membrane protein</topology>
    </subcellularLocation>
</comment>
<feature type="transmembrane region" description="Helical" evidence="7">
    <location>
        <begin position="454"/>
        <end position="474"/>
    </location>
</feature>
<comment type="caution">
    <text evidence="8">The sequence shown here is derived from an EMBL/GenBank/DDBJ whole genome shotgun (WGS) entry which is preliminary data.</text>
</comment>
<accession>A0A5A7S6K2</accession>
<dbReference type="CDD" id="cd11555">
    <property type="entry name" value="SLC-NCS1sbd_u1"/>
    <property type="match status" value="1"/>
</dbReference>
<dbReference type="PANTHER" id="PTHR30618">
    <property type="entry name" value="NCS1 FAMILY PURINE/PYRIMIDINE TRANSPORTER"/>
    <property type="match status" value="1"/>
</dbReference>
<dbReference type="AlphaFoldDB" id="A0A5A7S6K2"/>
<name>A0A5A7S6K2_9NOCA</name>
<dbReference type="GO" id="GO:0005886">
    <property type="term" value="C:plasma membrane"/>
    <property type="evidence" value="ECO:0007669"/>
    <property type="project" value="TreeGrafter"/>
</dbReference>
<feature type="transmembrane region" description="Helical" evidence="7">
    <location>
        <begin position="214"/>
        <end position="232"/>
    </location>
</feature>
<comment type="similarity">
    <text evidence="2">Belongs to the purine-cytosine permease (2.A.39) family.</text>
</comment>
<feature type="transmembrane region" description="Helical" evidence="7">
    <location>
        <begin position="480"/>
        <end position="496"/>
    </location>
</feature>
<feature type="transmembrane region" description="Helical" evidence="7">
    <location>
        <begin position="180"/>
        <end position="202"/>
    </location>
</feature>
<evidence type="ECO:0000313" key="9">
    <source>
        <dbReference type="Proteomes" id="UP000322244"/>
    </source>
</evidence>
<evidence type="ECO:0000256" key="3">
    <source>
        <dbReference type="ARBA" id="ARBA00022692"/>
    </source>
</evidence>
<dbReference type="InterPro" id="IPR045225">
    <property type="entry name" value="Uracil/uridine/allantoin_perm"/>
</dbReference>
<evidence type="ECO:0000256" key="7">
    <source>
        <dbReference type="SAM" id="Phobius"/>
    </source>
</evidence>
<evidence type="ECO:0000256" key="4">
    <source>
        <dbReference type="ARBA" id="ARBA00022989"/>
    </source>
</evidence>
<feature type="transmembrane region" description="Helical" evidence="7">
    <location>
        <begin position="79"/>
        <end position="108"/>
    </location>
</feature>
<evidence type="ECO:0000256" key="1">
    <source>
        <dbReference type="ARBA" id="ARBA00004141"/>
    </source>
</evidence>
<keyword evidence="9" id="KW-1185">Reference proteome</keyword>
<dbReference type="PANTHER" id="PTHR30618:SF6">
    <property type="entry name" value="NCS1 FAMILY NUCLEOBASE:CATION SYMPORTER-1"/>
    <property type="match status" value="1"/>
</dbReference>
<protein>
    <submittedName>
        <fullName evidence="8">NCS1 family nucleobase:cation symporter-1</fullName>
    </submittedName>
</protein>
<feature type="transmembrane region" description="Helical" evidence="7">
    <location>
        <begin position="334"/>
        <end position="362"/>
    </location>
</feature>
<dbReference type="Pfam" id="PF02133">
    <property type="entry name" value="Transp_cyt_pur"/>
    <property type="match status" value="1"/>
</dbReference>
<dbReference type="InterPro" id="IPR001248">
    <property type="entry name" value="Pur-cyt_permease"/>
</dbReference>
<dbReference type="GO" id="GO:0015205">
    <property type="term" value="F:nucleobase transmembrane transporter activity"/>
    <property type="evidence" value="ECO:0007669"/>
    <property type="project" value="TreeGrafter"/>
</dbReference>
<sequence length="517" mass="55688">MQLSDQAAPGVESSPPPDHQSIRHQVPANVEAGASMLSVSERLYNLDLAPAKIEGRRWTAYSIFTLWANDVHSLGNYGFALGLFALGLGGWQILLALGIGAAFLFVLLTFSGFMGHKTGVPFPVMSRISFGVRGAQIPALIRGGVAVVWFGIQTYLASLVLRVLLIALFPGLQNIDNNSILGLSTLGWLTFAALWVVQTYIVQHGMDMIRKYEAFAGPVILITMLSLAIWTVTKAGGSIAWSTDHQLQGGAMWREIFAGGALWVSVYATFVLNFCDFTRGSKSRKSIIKGNFWGIPINTLFFGVIVVAMAGGQFKIDGTVIGSPADIVKAVPNTFLLVIASLALLLLTVAVNLMANFVAPIYALTNLFPKKLNFARAGLISAVIGFVILPWNLYNNPNVIVYFLGGLGALLGPLFGVIIIDYWLLRHSKIDVPALYTEDPTGCYYYKNGINPRAIAAFIPAAALSLLIAFLPALNSVSSFSWFFGAGIAALVYYVIGDRSAAFEDVSGEPIAVESVH</sequence>
<dbReference type="EMBL" id="VLNY01000008">
    <property type="protein sequence ID" value="KAA0021778.1"/>
    <property type="molecule type" value="Genomic_DNA"/>
</dbReference>
<evidence type="ECO:0000313" key="8">
    <source>
        <dbReference type="EMBL" id="KAA0021778.1"/>
    </source>
</evidence>
<dbReference type="Gene3D" id="1.10.4160.10">
    <property type="entry name" value="Hydantoin permease"/>
    <property type="match status" value="1"/>
</dbReference>
<gene>
    <name evidence="8" type="ORF">FOY51_18035</name>
</gene>
<dbReference type="OrthoDB" id="6083029at2"/>
<feature type="transmembrane region" description="Helical" evidence="7">
    <location>
        <begin position="292"/>
        <end position="314"/>
    </location>
</feature>
<keyword evidence="4 7" id="KW-1133">Transmembrane helix</keyword>
<evidence type="ECO:0000256" key="2">
    <source>
        <dbReference type="ARBA" id="ARBA00008974"/>
    </source>
</evidence>